<feature type="transmembrane region" description="Helical" evidence="2">
    <location>
        <begin position="933"/>
        <end position="953"/>
    </location>
</feature>
<feature type="region of interest" description="Disordered" evidence="1">
    <location>
        <begin position="371"/>
        <end position="401"/>
    </location>
</feature>
<protein>
    <recommendedName>
        <fullName evidence="3">Guanylate cyclase domain-containing protein</fullName>
    </recommendedName>
</protein>
<evidence type="ECO:0000259" key="3">
    <source>
        <dbReference type="PROSITE" id="PS50125"/>
    </source>
</evidence>
<feature type="transmembrane region" description="Helical" evidence="2">
    <location>
        <begin position="97"/>
        <end position="116"/>
    </location>
</feature>
<dbReference type="GO" id="GO:0009190">
    <property type="term" value="P:cyclic nucleotide biosynthetic process"/>
    <property type="evidence" value="ECO:0007669"/>
    <property type="project" value="InterPro"/>
</dbReference>
<evidence type="ECO:0000256" key="2">
    <source>
        <dbReference type="SAM" id="Phobius"/>
    </source>
</evidence>
<feature type="transmembrane region" description="Helical" evidence="2">
    <location>
        <begin position="64"/>
        <end position="85"/>
    </location>
</feature>
<sequence>MTLVLSESHAHDNVGGAACEPPPAGIAPTVERFDGECLDSQRQRCDRVNPPFFDKSGSMYAFHAHAQAVFTILLMRLIGVARLYWTRTETASGVDLAMMLVDLILIGLDGYMFMHINREGQTHTRTSVFHRHPKTAGIDCIDANVCPDHVGNNAPPRTSRATARVHSAWMKGFRSKQPLFIATAMSLTLVLVNWYIALRTRVLATASFRTYLFTEVTCACVLQAFLSEAAGGRFRVRLRELHKRKYITKREQNGAVCQATHAADEDPNLNKLVHKSRLLHRLFTSLTVITALRERNSLLAHLVEMAVSPPCVAASVCIGLYAVVSIMWLSAVAKEDTLDAHAVKMNRVIHTALGIFSSALPKRTRDYVTRAKAHRAADNGQERRGASTDEEQTDADEGAPGMIHTDESAVVAFVGVTTAVELPAVEYIRDISLLFMALDGVIAAFSPLVEKVKGADGFLIVRSGESLDTGDPSLEKQRTRLATNCRAMCQFCLLANATVAYCRRQGYPLYTIQSLRAGVACGSVTGGVLGSKELMYDVFGDTVNTAARLMNKSCPWQVMVTEAVAEAILGCSDHVFDNTISSGISVSPLECLRVCNLALSVSVCKPLYLKGKGMCPIRKVTLASEDASSCIMSLLDCIMHTYCTDCKTSSPADTTRALEPLDGQTSSASDSQGETLALIFQSPWEVIRARFDSLNASQSTSMLAESISRTLQSVPFWQAHLSLSEGLPSVSSVLYALSPLASSPSAPTGKWTSFDEHPSGTTTPMRALQSHNAWEMPAMAATGVGAVSGDCWREPHSPVCDDTLSQSESTAFAVHRHISRENGRHNVFSVFFDIAAFRKHFVHTVILLALEVVTAFYAALYSILSGDEARFHIELSLLAHVTLIRVGLCYAMDRLGKSVFERVVARSLVHGSREKWTEIKRQALRPYMICRDVYICCGYIVTVLALTSLVTGAKMVKAAESRPDHRSRPSGCTLVSAAAPNHNHSLCATLGVQGYCRTSDFFAPMDKRTAISLMRKMETHQATIPVKSTVLLSMFYEQINQLARGSSTQIRSRHQPLRDPGAIRLVGEVLDDVYRRSVGATTENTDHAVPAEPSPNTHPDTLVDLEAGGDESESQRDLEAGELQLAESVSPIPLGSEAHSRILHATESEHALMQETNIMYYPLLVYTKLDIAGFTSYCTEHGGQVVQILSVMFTAFDRVIGQYEGVGVVKVKTVGDAYEIKRPFTPEELRTCSVDDITRVVALTLKASLELSQCAQRVFRALGVPMDIRCGVAMGPGFSTLLGRSRVAHEVFGLASTHARLMESLAPLNGVAVCHNIYNLLHESRGLQFRFGAGVCGTDEGGVESKYDCHLESEGERERSVEEREALYRAAFATYASYVSVPCVTMNPSGLQGVPPSGGPVPDPSQVYASPRHRRAAIATTTEEHIHIREGYADNRGIQGVTLLGMDK</sequence>
<accession>A0A9K3CPQ4</accession>
<dbReference type="InterPro" id="IPR029787">
    <property type="entry name" value="Nucleotide_cyclase"/>
</dbReference>
<feature type="region of interest" description="Disordered" evidence="1">
    <location>
        <begin position="1080"/>
        <end position="1117"/>
    </location>
</feature>
<feature type="domain" description="Guanylate cyclase" evidence="3">
    <location>
        <begin position="514"/>
        <end position="550"/>
    </location>
</feature>
<dbReference type="SMART" id="SM00044">
    <property type="entry name" value="CYCc"/>
    <property type="match status" value="1"/>
</dbReference>
<feature type="transmembrane region" description="Helical" evidence="2">
    <location>
        <begin position="210"/>
        <end position="230"/>
    </location>
</feature>
<evidence type="ECO:0000313" key="4">
    <source>
        <dbReference type="EMBL" id="GIQ81213.1"/>
    </source>
</evidence>
<evidence type="ECO:0000256" key="1">
    <source>
        <dbReference type="SAM" id="MobiDB-lite"/>
    </source>
</evidence>
<dbReference type="PROSITE" id="PS50125">
    <property type="entry name" value="GUANYLATE_CYCLASE_2"/>
    <property type="match status" value="2"/>
</dbReference>
<dbReference type="Gene3D" id="3.30.70.1230">
    <property type="entry name" value="Nucleotide cyclase"/>
    <property type="match status" value="2"/>
</dbReference>
<dbReference type="GO" id="GO:0035556">
    <property type="term" value="P:intracellular signal transduction"/>
    <property type="evidence" value="ECO:0007669"/>
    <property type="project" value="InterPro"/>
</dbReference>
<feature type="domain" description="Guanylate cyclase" evidence="3">
    <location>
        <begin position="1170"/>
        <end position="1303"/>
    </location>
</feature>
<feature type="transmembrane region" description="Helical" evidence="2">
    <location>
        <begin position="179"/>
        <end position="198"/>
    </location>
</feature>
<feature type="transmembrane region" description="Helical" evidence="2">
    <location>
        <begin position="841"/>
        <end position="863"/>
    </location>
</feature>
<dbReference type="EMBL" id="BDIP01000334">
    <property type="protein sequence ID" value="GIQ81213.1"/>
    <property type="molecule type" value="Genomic_DNA"/>
</dbReference>
<dbReference type="PANTHER" id="PTHR45655:SF13">
    <property type="entry name" value="SOLUBLE GUANYLATE CYCLASE GCY-32-RELATED"/>
    <property type="match status" value="1"/>
</dbReference>
<gene>
    <name evidence="4" type="ORF">KIPB_002136</name>
</gene>
<keyword evidence="2" id="KW-1133">Transmembrane helix</keyword>
<dbReference type="InterPro" id="IPR001054">
    <property type="entry name" value="A/G_cyclase"/>
</dbReference>
<keyword evidence="2" id="KW-0812">Transmembrane</keyword>
<organism evidence="4 5">
    <name type="scientific">Kipferlia bialata</name>
    <dbReference type="NCBI Taxonomy" id="797122"/>
    <lineage>
        <taxon>Eukaryota</taxon>
        <taxon>Metamonada</taxon>
        <taxon>Carpediemonas-like organisms</taxon>
        <taxon>Kipferlia</taxon>
    </lineage>
</organism>
<comment type="caution">
    <text evidence="4">The sequence shown here is derived from an EMBL/GenBank/DDBJ whole genome shotgun (WGS) entry which is preliminary data.</text>
</comment>
<keyword evidence="5" id="KW-1185">Reference proteome</keyword>
<name>A0A9K3CPQ4_9EUKA</name>
<feature type="compositionally biased region" description="Acidic residues" evidence="1">
    <location>
        <begin position="388"/>
        <end position="397"/>
    </location>
</feature>
<dbReference type="CDD" id="cd07302">
    <property type="entry name" value="CHD"/>
    <property type="match status" value="1"/>
</dbReference>
<evidence type="ECO:0000313" key="5">
    <source>
        <dbReference type="Proteomes" id="UP000265618"/>
    </source>
</evidence>
<reference evidence="4 5" key="1">
    <citation type="journal article" date="2018" name="PLoS ONE">
        <title>The draft genome of Kipferlia bialata reveals reductive genome evolution in fornicate parasites.</title>
        <authorList>
            <person name="Tanifuji G."/>
            <person name="Takabayashi S."/>
            <person name="Kume K."/>
            <person name="Takagi M."/>
            <person name="Nakayama T."/>
            <person name="Kamikawa R."/>
            <person name="Inagaki Y."/>
            <person name="Hashimoto T."/>
        </authorList>
    </citation>
    <scope>NUCLEOTIDE SEQUENCE [LARGE SCALE GENOMIC DNA]</scope>
    <source>
        <strain evidence="4">NY0173</strain>
    </source>
</reference>
<keyword evidence="2" id="KW-0472">Membrane</keyword>
<dbReference type="OrthoDB" id="60033at2759"/>
<dbReference type="SUPFAM" id="SSF55073">
    <property type="entry name" value="Nucleotide cyclase"/>
    <property type="match status" value="2"/>
</dbReference>
<dbReference type="Proteomes" id="UP000265618">
    <property type="component" value="Unassembled WGS sequence"/>
</dbReference>
<feature type="compositionally biased region" description="Basic and acidic residues" evidence="1">
    <location>
        <begin position="371"/>
        <end position="387"/>
    </location>
</feature>
<feature type="region of interest" description="Disordered" evidence="1">
    <location>
        <begin position="743"/>
        <end position="765"/>
    </location>
</feature>
<proteinExistence type="predicted"/>
<dbReference type="PANTHER" id="PTHR45655">
    <property type="entry name" value="GUANYLATE CYCLASE SOLUBLE SUBUNIT BETA-2"/>
    <property type="match status" value="1"/>
</dbReference>
<dbReference type="Pfam" id="PF00211">
    <property type="entry name" value="Guanylate_cyc"/>
    <property type="match status" value="2"/>
</dbReference>